<dbReference type="AlphaFoldDB" id="A0A430FJL8"/>
<sequence length="129" mass="13666">MTPSLIGIDPSDMIADLLTAGLPHAAVGWDMPPGGGPRVFLTLSPGAMPTPVTQRMTLTLSCYASQPDGSCDWRTARTLFADAVRRLLAACRTYPIVDAAVQSGPIRQHDTALHTDYAYGAVLLTVAAR</sequence>
<evidence type="ECO:0000313" key="2">
    <source>
        <dbReference type="Proteomes" id="UP000287470"/>
    </source>
</evidence>
<dbReference type="RefSeq" id="WP_125968948.1">
    <property type="nucleotide sequence ID" value="NZ_QXGK01000020.1"/>
</dbReference>
<proteinExistence type="predicted"/>
<comment type="caution">
    <text evidence="1">The sequence shown here is derived from an EMBL/GenBank/DDBJ whole genome shotgun (WGS) entry which is preliminary data.</text>
</comment>
<reference evidence="1 2" key="1">
    <citation type="submission" date="2018-09" db="EMBL/GenBank/DDBJ databases">
        <title>Characterization of the phylogenetic diversity of five novel species belonging to the genus Bifidobacterium.</title>
        <authorList>
            <person name="Lugli G.A."/>
            <person name="Duranti S."/>
            <person name="Milani C."/>
        </authorList>
    </citation>
    <scope>NUCLEOTIDE SEQUENCE [LARGE SCALE GENOMIC DNA]</scope>
    <source>
        <strain evidence="1 2">2033B</strain>
    </source>
</reference>
<keyword evidence="2" id="KW-1185">Reference proteome</keyword>
<dbReference type="Proteomes" id="UP000287470">
    <property type="component" value="Unassembled WGS sequence"/>
</dbReference>
<dbReference type="EMBL" id="QXGK01000020">
    <property type="protein sequence ID" value="RSX53026.1"/>
    <property type="molecule type" value="Genomic_DNA"/>
</dbReference>
<evidence type="ECO:0000313" key="1">
    <source>
        <dbReference type="EMBL" id="RSX53026.1"/>
    </source>
</evidence>
<gene>
    <name evidence="1" type="ORF">D2E24_1697</name>
</gene>
<dbReference type="OrthoDB" id="3232279at2"/>
<organism evidence="1 2">
    <name type="scientific">Bifidobacterium samirii</name>
    <dbReference type="NCBI Taxonomy" id="2306974"/>
    <lineage>
        <taxon>Bacteria</taxon>
        <taxon>Bacillati</taxon>
        <taxon>Actinomycetota</taxon>
        <taxon>Actinomycetes</taxon>
        <taxon>Bifidobacteriales</taxon>
        <taxon>Bifidobacteriaceae</taxon>
        <taxon>Bifidobacterium</taxon>
    </lineage>
</organism>
<name>A0A430FJL8_9BIFI</name>
<protein>
    <submittedName>
        <fullName evidence="1">Uncharacterized protein</fullName>
    </submittedName>
</protein>
<accession>A0A430FJL8</accession>